<keyword evidence="3 7" id="KW-0808">Transferase</keyword>
<dbReference type="PROSITE" id="PS50126">
    <property type="entry name" value="S1"/>
    <property type="match status" value="1"/>
</dbReference>
<dbReference type="InterPro" id="IPR004088">
    <property type="entry name" value="KH_dom_type_1"/>
</dbReference>
<comment type="function">
    <text evidence="7">Involved in mRNA degradation. Catalyzes the phosphorolysis of single-stranded polyribonucleotides processively in the 3'- to 5'-direction.</text>
</comment>
<accession>A0ABT0PAW0</accession>
<dbReference type="SMART" id="SM00322">
    <property type="entry name" value="KH"/>
    <property type="match status" value="1"/>
</dbReference>
<dbReference type="InterPro" id="IPR027408">
    <property type="entry name" value="PNPase/RNase_PH_dom_sf"/>
</dbReference>
<evidence type="ECO:0000256" key="2">
    <source>
        <dbReference type="ARBA" id="ARBA00022490"/>
    </source>
</evidence>
<protein>
    <recommendedName>
        <fullName evidence="7">Polyribonucleotide nucleotidyltransferase</fullName>
        <ecNumber evidence="7">2.7.7.8</ecNumber>
    </recommendedName>
    <alternativeName>
        <fullName evidence="7">Polynucleotide phosphorylase</fullName>
        <shortName evidence="7">PNPase</shortName>
    </alternativeName>
</protein>
<feature type="region of interest" description="Disordered" evidence="8">
    <location>
        <begin position="704"/>
        <end position="733"/>
    </location>
</feature>
<comment type="similarity">
    <text evidence="1 7">Belongs to the polyribonucleotide nucleotidyltransferase family.</text>
</comment>
<dbReference type="Pfam" id="PF00575">
    <property type="entry name" value="S1"/>
    <property type="match status" value="1"/>
</dbReference>
<keyword evidence="4 7" id="KW-0548">Nucleotidyltransferase</keyword>
<comment type="cofactor">
    <cofactor evidence="7">
        <name>Mg(2+)</name>
        <dbReference type="ChEBI" id="CHEBI:18420"/>
    </cofactor>
</comment>
<keyword evidence="2 7" id="KW-0963">Cytoplasm</keyword>
<evidence type="ECO:0000256" key="7">
    <source>
        <dbReference type="HAMAP-Rule" id="MF_01595"/>
    </source>
</evidence>
<dbReference type="InterPro" id="IPR020568">
    <property type="entry name" value="Ribosomal_Su5_D2-typ_SF"/>
</dbReference>
<dbReference type="Gene3D" id="2.40.50.140">
    <property type="entry name" value="Nucleic acid-binding proteins"/>
    <property type="match status" value="1"/>
</dbReference>
<keyword evidence="11" id="KW-1185">Reference proteome</keyword>
<evidence type="ECO:0000256" key="6">
    <source>
        <dbReference type="ARBA" id="ARBA00022884"/>
    </source>
</evidence>
<comment type="caution">
    <text evidence="10">The sequence shown here is derived from an EMBL/GenBank/DDBJ whole genome shotgun (WGS) entry which is preliminary data.</text>
</comment>
<keyword evidence="5 7" id="KW-0460">Magnesium</keyword>
<dbReference type="NCBIfam" id="NF008805">
    <property type="entry name" value="PRK11824.1"/>
    <property type="match status" value="1"/>
</dbReference>
<dbReference type="Pfam" id="PF00013">
    <property type="entry name" value="KH_1"/>
    <property type="match status" value="1"/>
</dbReference>
<dbReference type="PANTHER" id="PTHR11252:SF0">
    <property type="entry name" value="POLYRIBONUCLEOTIDE NUCLEOTIDYLTRANSFERASE 1, MITOCHONDRIAL"/>
    <property type="match status" value="1"/>
</dbReference>
<gene>
    <name evidence="7 10" type="primary">pnp</name>
    <name evidence="10" type="ORF">M4Z11_05090</name>
</gene>
<dbReference type="Gene3D" id="3.30.1370.10">
    <property type="entry name" value="K Homology domain, type 1"/>
    <property type="match status" value="1"/>
</dbReference>
<name>A0ABT0PAW0_9HYPH</name>
<dbReference type="InterPro" id="IPR015847">
    <property type="entry name" value="ExoRNase_PH_dom2"/>
</dbReference>
<dbReference type="Pfam" id="PF03726">
    <property type="entry name" value="PNPase"/>
    <property type="match status" value="1"/>
</dbReference>
<evidence type="ECO:0000256" key="4">
    <source>
        <dbReference type="ARBA" id="ARBA00022695"/>
    </source>
</evidence>
<dbReference type="EMBL" id="JAMCOF010000007">
    <property type="protein sequence ID" value="MCL6229973.1"/>
    <property type="molecule type" value="Genomic_DNA"/>
</dbReference>
<reference evidence="10 11" key="1">
    <citation type="submission" date="2022-05" db="EMBL/GenBank/DDBJ databases">
        <title>Description of the Bartonella bilalgolemii sp. nov. Isolated from Apodemus uralensis (Pallas 1811).</title>
        <authorList>
            <person name="Zgheib R."/>
            <person name="Celebi B."/>
        </authorList>
    </citation>
    <scope>NUCLEOTIDE SEQUENCE [LARGE SCALE GENOMIC DNA]</scope>
    <source>
        <strain evidence="10 11">G70</strain>
    </source>
</reference>
<dbReference type="InterPro" id="IPR015848">
    <property type="entry name" value="PNPase_PH_RNA-bd_bac/org-type"/>
</dbReference>
<dbReference type="Proteomes" id="UP001523003">
    <property type="component" value="Unassembled WGS sequence"/>
</dbReference>
<dbReference type="Pfam" id="PF01138">
    <property type="entry name" value="RNase_PH"/>
    <property type="match status" value="2"/>
</dbReference>
<dbReference type="HAMAP" id="MF_01595">
    <property type="entry name" value="PNPase"/>
    <property type="match status" value="1"/>
</dbReference>
<feature type="binding site" evidence="7">
    <location>
        <position position="488"/>
    </location>
    <ligand>
        <name>Mg(2+)</name>
        <dbReference type="ChEBI" id="CHEBI:18420"/>
    </ligand>
</feature>
<evidence type="ECO:0000256" key="5">
    <source>
        <dbReference type="ARBA" id="ARBA00022842"/>
    </source>
</evidence>
<dbReference type="CDD" id="cd04472">
    <property type="entry name" value="S1_PNPase"/>
    <property type="match status" value="1"/>
</dbReference>
<evidence type="ECO:0000313" key="10">
    <source>
        <dbReference type="EMBL" id="MCL6229973.1"/>
    </source>
</evidence>
<dbReference type="InterPro" id="IPR004087">
    <property type="entry name" value="KH_dom"/>
</dbReference>
<feature type="domain" description="S1 motif" evidence="9">
    <location>
        <begin position="624"/>
        <end position="692"/>
    </location>
</feature>
<dbReference type="InterPro" id="IPR036345">
    <property type="entry name" value="ExoRNase_PH_dom2_sf"/>
</dbReference>
<evidence type="ECO:0000256" key="8">
    <source>
        <dbReference type="SAM" id="MobiDB-lite"/>
    </source>
</evidence>
<dbReference type="SUPFAM" id="SSF55666">
    <property type="entry name" value="Ribonuclease PH domain 2-like"/>
    <property type="match status" value="2"/>
</dbReference>
<dbReference type="InterPro" id="IPR012340">
    <property type="entry name" value="NA-bd_OB-fold"/>
</dbReference>
<feature type="compositionally biased region" description="Basic and acidic residues" evidence="8">
    <location>
        <begin position="704"/>
        <end position="724"/>
    </location>
</feature>
<feature type="binding site" evidence="7">
    <location>
        <position position="494"/>
    </location>
    <ligand>
        <name>Mg(2+)</name>
        <dbReference type="ChEBI" id="CHEBI:18420"/>
    </ligand>
</feature>
<dbReference type="InterPro" id="IPR012162">
    <property type="entry name" value="PNPase"/>
</dbReference>
<dbReference type="InterPro" id="IPR003029">
    <property type="entry name" value="S1_domain"/>
</dbReference>
<dbReference type="Gene3D" id="3.30.230.70">
    <property type="entry name" value="GHMP Kinase, N-terminal domain"/>
    <property type="match status" value="2"/>
</dbReference>
<evidence type="ECO:0000259" key="9">
    <source>
        <dbReference type="PROSITE" id="PS50126"/>
    </source>
</evidence>
<evidence type="ECO:0000256" key="3">
    <source>
        <dbReference type="ARBA" id="ARBA00022679"/>
    </source>
</evidence>
<dbReference type="InterPro" id="IPR036612">
    <property type="entry name" value="KH_dom_type_1_sf"/>
</dbReference>
<dbReference type="EC" id="2.7.7.8" evidence="7"/>
<sequence>MFKTHKVEIEWAGRPLILETGKIARQADGAIIATYGETVVLATVVSAKTPKPDQNFFPLTVNYQEKNYAVGKIPGGYFKRENRPSESETLISRLIDRPIRPLFVDGYKNDTQVIVSVIQHDLENNPDILAIIASSAALTLSGIPFMGPIAAARIGYCNGQYILNPNIDEIPESKLDLVVAGTENAVLMVESEAHELPEDVMLDAVMFGQKSFQPVINAIIKLAEVAAKEPRDFIPEDLSILEKNMLKMIEQDLREAYTITDKQQRYAAIDLLKEEVINKFIQEAEENCEFNTDQIATVFKNLQAKIVRKNILDTGKRIDGRNLSDVRSIQSEVGLFPRTHGSALFTRGETQALVITTLGTGEDEQYIDSLTGMYKETFLLHYNFPPFSVGEIGRIGSPGRREIGHGKLAWRAIHPMLPTKESFPYTIRTVSEITESNGSSSMATVCGTSLALMDAGVPLARPVAGIAMGLIKEGKKFAVLSDILGDEDHLGDMDFKVAGTENGITSLQMDIKIDGITEEIMKIALAQAKDGRIHILNEMSKALARARSELSEFSPRIEMMNIPVDKIRDVIGSGGKVIREIVEKTGAKINIEDDGTIKIASSDLKTIEAAKHWILSIVDEPEVGSIYQGTVVKIAEFGAFVNFFGSRDGLVHISQLALERVAKTTDIVKEGDKVWVKLMGFDERGKIRLSMKVIDQQTGKELIRDDTIKTEKSNNIHEKHPSEKKNRRKKKED</sequence>
<dbReference type="NCBIfam" id="TIGR03591">
    <property type="entry name" value="polynuc_phos"/>
    <property type="match status" value="1"/>
</dbReference>
<dbReference type="InterPro" id="IPR001247">
    <property type="entry name" value="ExoRNase_PH_dom1"/>
</dbReference>
<evidence type="ECO:0000313" key="11">
    <source>
        <dbReference type="Proteomes" id="UP001523003"/>
    </source>
</evidence>
<dbReference type="GO" id="GO:0004654">
    <property type="term" value="F:polyribonucleotide nucleotidyltransferase activity"/>
    <property type="evidence" value="ECO:0007669"/>
    <property type="project" value="UniProtKB-EC"/>
</dbReference>
<keyword evidence="6 7" id="KW-0694">RNA-binding</keyword>
<dbReference type="RefSeq" id="WP_249677166.1">
    <property type="nucleotide sequence ID" value="NZ_JAMCOF010000007.1"/>
</dbReference>
<dbReference type="SMART" id="SM00316">
    <property type="entry name" value="S1"/>
    <property type="match status" value="1"/>
</dbReference>
<comment type="catalytic activity">
    <reaction evidence="7">
        <text>RNA(n+1) + phosphate = RNA(n) + a ribonucleoside 5'-diphosphate</text>
        <dbReference type="Rhea" id="RHEA:22096"/>
        <dbReference type="Rhea" id="RHEA-COMP:14527"/>
        <dbReference type="Rhea" id="RHEA-COMP:17342"/>
        <dbReference type="ChEBI" id="CHEBI:43474"/>
        <dbReference type="ChEBI" id="CHEBI:57930"/>
        <dbReference type="ChEBI" id="CHEBI:140395"/>
        <dbReference type="EC" id="2.7.7.8"/>
    </reaction>
</comment>
<dbReference type="PIRSF" id="PIRSF005499">
    <property type="entry name" value="PNPase"/>
    <property type="match status" value="1"/>
</dbReference>
<dbReference type="CDD" id="cd11363">
    <property type="entry name" value="RNase_PH_PNPase_1"/>
    <property type="match status" value="1"/>
</dbReference>
<evidence type="ECO:0000256" key="1">
    <source>
        <dbReference type="ARBA" id="ARBA00007404"/>
    </source>
</evidence>
<keyword evidence="7" id="KW-0479">Metal-binding</keyword>
<proteinExistence type="inferred from homology"/>
<dbReference type="PANTHER" id="PTHR11252">
    <property type="entry name" value="POLYRIBONUCLEOTIDE NUCLEOTIDYLTRANSFERASE"/>
    <property type="match status" value="1"/>
</dbReference>
<dbReference type="CDD" id="cd02393">
    <property type="entry name" value="KH-I_PNPase"/>
    <property type="match status" value="1"/>
</dbReference>
<dbReference type="CDD" id="cd11364">
    <property type="entry name" value="RNase_PH_PNPase_2"/>
    <property type="match status" value="1"/>
</dbReference>
<dbReference type="SUPFAM" id="SSF54791">
    <property type="entry name" value="Eukaryotic type KH-domain (KH-domain type I)"/>
    <property type="match status" value="1"/>
</dbReference>
<dbReference type="PROSITE" id="PS50084">
    <property type="entry name" value="KH_TYPE_1"/>
    <property type="match status" value="1"/>
</dbReference>
<dbReference type="SUPFAM" id="SSF50249">
    <property type="entry name" value="Nucleic acid-binding proteins"/>
    <property type="match status" value="1"/>
</dbReference>
<dbReference type="Pfam" id="PF03725">
    <property type="entry name" value="RNase_PH_C"/>
    <property type="match status" value="1"/>
</dbReference>
<comment type="subcellular location">
    <subcellularLocation>
        <location evidence="7">Cytoplasm</location>
    </subcellularLocation>
</comment>
<organism evidence="10 11">
    <name type="scientific">Bartonella bilalgolemii</name>
    <dbReference type="NCBI Taxonomy" id="2942911"/>
    <lineage>
        <taxon>Bacteria</taxon>
        <taxon>Pseudomonadati</taxon>
        <taxon>Pseudomonadota</taxon>
        <taxon>Alphaproteobacteria</taxon>
        <taxon>Hyphomicrobiales</taxon>
        <taxon>Bartonellaceae</taxon>
        <taxon>Bartonella</taxon>
    </lineage>
</organism>
<dbReference type="SUPFAM" id="SSF54211">
    <property type="entry name" value="Ribosomal protein S5 domain 2-like"/>
    <property type="match status" value="2"/>
</dbReference>